<evidence type="ECO:0000313" key="2">
    <source>
        <dbReference type="Proteomes" id="UP001198630"/>
    </source>
</evidence>
<dbReference type="Gene3D" id="1.10.10.10">
    <property type="entry name" value="Winged helix-like DNA-binding domain superfamily/Winged helix DNA-binding domain"/>
    <property type="match status" value="1"/>
</dbReference>
<evidence type="ECO:0008006" key="3">
    <source>
        <dbReference type="Google" id="ProtNLM"/>
    </source>
</evidence>
<protein>
    <recommendedName>
        <fullName evidence="3">MarR family transcriptional regulator</fullName>
    </recommendedName>
</protein>
<reference evidence="1" key="1">
    <citation type="submission" date="2021-11" db="EMBL/GenBank/DDBJ databases">
        <title>Development of a sustainable strategy for remediation of hydrocarbon-contaminated territories based on the waste exchange concept.</title>
        <authorList>
            <person name="Elkin A."/>
        </authorList>
    </citation>
    <scope>NUCLEOTIDE SEQUENCE</scope>
    <source>
        <strain evidence="1">IEGM 757</strain>
    </source>
</reference>
<organism evidence="1 2">
    <name type="scientific">Rhodococcus rhodochrous</name>
    <dbReference type="NCBI Taxonomy" id="1829"/>
    <lineage>
        <taxon>Bacteria</taxon>
        <taxon>Bacillati</taxon>
        <taxon>Actinomycetota</taxon>
        <taxon>Actinomycetes</taxon>
        <taxon>Mycobacteriales</taxon>
        <taxon>Nocardiaceae</taxon>
        <taxon>Rhodococcus</taxon>
    </lineage>
</organism>
<dbReference type="AlphaFoldDB" id="A0AAW4XLU2"/>
<dbReference type="Proteomes" id="UP001198630">
    <property type="component" value="Unassembled WGS sequence"/>
</dbReference>
<name>A0AAW4XLU2_RHORH</name>
<comment type="caution">
    <text evidence="1">The sequence shown here is derived from an EMBL/GenBank/DDBJ whole genome shotgun (WGS) entry which is preliminary data.</text>
</comment>
<sequence length="574" mass="62610">MPKTAPSVPWAIHLTDRNRRYRLLAFDFDSSRHGADIAARDADRLGSVLDGLGVAHLHAASGPTKGQHIWVRLTEPGTSADNVRRLAHVLRQHYPSLDPSPLTNPATGAVRPPGAPHRHGGCSLPHLSGQALIDTLKRMDVGASPEVVQWLLAQHHHTEPPSRDSNRHVVRIVKDQAGPHLDRPRRPLTARTRALLSTTPPPGTDRSALAHSILLGMAKAGHTLADVEGTVGSAPGLVRLREDRDRGRDDTARQWQRALDAAARFTPFSTEEREAIDDELDEIEAAVTADPTRWARAGGASDERILHALIVLARTARTRTLDIDVRRLAEAAAVDASTVSRRLRVLTQEGWVCRLRSGSGTRASTWELNIQGSSATQGEPAPRSATGLSPTLLDHHTHDVWSNGAGLGAVAARVHWAVLQFGETSVSASSGSEMFSWVARSTGYTRSTVVRIVRKLYEKGLLPTLPTSTNKDRMNKAAASIGVAGMAAQKAQRHLVDRELHRWWLEELEWRSRRGRKRGVPRTPPSNLALPIDATARMRYGRFPTRANGRADYRSARMVVTEALTATSVGAEAA</sequence>
<dbReference type="InterPro" id="IPR036390">
    <property type="entry name" value="WH_DNA-bd_sf"/>
</dbReference>
<dbReference type="InterPro" id="IPR036388">
    <property type="entry name" value="WH-like_DNA-bd_sf"/>
</dbReference>
<accession>A0AAW4XLU2</accession>
<evidence type="ECO:0000313" key="1">
    <source>
        <dbReference type="EMBL" id="MCD2114022.1"/>
    </source>
</evidence>
<proteinExistence type="predicted"/>
<dbReference type="SUPFAM" id="SSF46785">
    <property type="entry name" value="Winged helix' DNA-binding domain"/>
    <property type="match status" value="1"/>
</dbReference>
<gene>
    <name evidence="1" type="ORF">LQ384_23180</name>
</gene>
<dbReference type="EMBL" id="JAJNCO010000016">
    <property type="protein sequence ID" value="MCD2114022.1"/>
    <property type="molecule type" value="Genomic_DNA"/>
</dbReference>